<gene>
    <name evidence="2" type="ORF">BcabD6B2_12020</name>
</gene>
<feature type="region of interest" description="Disordered" evidence="1">
    <location>
        <begin position="220"/>
        <end position="338"/>
    </location>
</feature>
<proteinExistence type="predicted"/>
<dbReference type="RefSeq" id="XP_067713838.1">
    <property type="nucleotide sequence ID" value="XM_067857737.1"/>
</dbReference>
<dbReference type="Proteomes" id="UP001497744">
    <property type="component" value="Unassembled WGS sequence"/>
</dbReference>
<protein>
    <submittedName>
        <fullName evidence="2">Uncharacterized protein</fullName>
    </submittedName>
</protein>
<evidence type="ECO:0000256" key="1">
    <source>
        <dbReference type="SAM" id="MobiDB-lite"/>
    </source>
</evidence>
<evidence type="ECO:0000313" key="3">
    <source>
        <dbReference type="Proteomes" id="UP001497744"/>
    </source>
</evidence>
<dbReference type="EMBL" id="BPLF01000001">
    <property type="protein sequence ID" value="GIX61767.1"/>
    <property type="molecule type" value="Genomic_DNA"/>
</dbReference>
<accession>A0AAV4LQ73</accession>
<name>A0AAV4LQ73_BABCB</name>
<feature type="compositionally biased region" description="Pro residues" evidence="1">
    <location>
        <begin position="310"/>
        <end position="321"/>
    </location>
</feature>
<comment type="caution">
    <text evidence="2">The sequence shown here is derived from an EMBL/GenBank/DDBJ whole genome shotgun (WGS) entry which is preliminary data.</text>
</comment>
<sequence length="389" mass="42062">MGCTIDIPTPTSLKEALLLLHAMSNSVNGSQKGVKDEIRRRIQKRQSSVGDVDNHIGVNNNFQSVLENASDVHRRIVFVNRVNNYGSYKPLLDTHSDAACASRILDILEEVLPKLIETLKFLFEKVEQIDNAHWGGQQCNGGSFHGYYHASRYGGVELQNWLLDKSHYGNYFRRGYKHHELSSNPGDAFKEFLKTLVKPGQNSLEKLYASIKSIAKYGLRSQANPSPNPPSHDVSSRGLNRGSGRHGYNGFNSQHIGQTLSPHLPSTFTPTPPAPSSGYQAERQIPGNGTYAGSGRTSTHSSHQTAQSPRTPPPNYSPPSNPGINMEDHGSHQDYGTGSAQFHEVIPEPQTTLGSTAAIGGAVGATGLVGGGAAVYFLNIGGIRTLIAG</sequence>
<dbReference type="AlphaFoldDB" id="A0AAV4LQ73"/>
<reference evidence="2 3" key="1">
    <citation type="submission" date="2021-06" db="EMBL/GenBank/DDBJ databases">
        <title>Genome sequence of Babesia caballi.</title>
        <authorList>
            <person name="Yamagishi J."/>
            <person name="Kidaka T."/>
            <person name="Ochi A."/>
        </authorList>
    </citation>
    <scope>NUCLEOTIDE SEQUENCE [LARGE SCALE GENOMIC DNA]</scope>
    <source>
        <strain evidence="2">USDA-D6B2</strain>
    </source>
</reference>
<keyword evidence="3" id="KW-1185">Reference proteome</keyword>
<organism evidence="2 3">
    <name type="scientific">Babesia caballi</name>
    <dbReference type="NCBI Taxonomy" id="5871"/>
    <lineage>
        <taxon>Eukaryota</taxon>
        <taxon>Sar</taxon>
        <taxon>Alveolata</taxon>
        <taxon>Apicomplexa</taxon>
        <taxon>Aconoidasida</taxon>
        <taxon>Piroplasmida</taxon>
        <taxon>Babesiidae</taxon>
        <taxon>Babesia</taxon>
    </lineage>
</organism>
<dbReference type="GeneID" id="94193250"/>
<feature type="compositionally biased region" description="Polar residues" evidence="1">
    <location>
        <begin position="250"/>
        <end position="261"/>
    </location>
</feature>
<evidence type="ECO:0000313" key="2">
    <source>
        <dbReference type="EMBL" id="GIX61767.1"/>
    </source>
</evidence>
<feature type="compositionally biased region" description="Low complexity" evidence="1">
    <location>
        <begin position="297"/>
        <end position="309"/>
    </location>
</feature>